<name>A0A4Q7VP08_9BURK</name>
<dbReference type="PANTHER" id="PTHR11999">
    <property type="entry name" value="GROUP II PYRIDOXAL-5-PHOSPHATE DECARBOXYLASE"/>
    <property type="match status" value="1"/>
</dbReference>
<dbReference type="Gene3D" id="3.90.1150.10">
    <property type="entry name" value="Aspartate Aminotransferase, domain 1"/>
    <property type="match status" value="1"/>
</dbReference>
<dbReference type="InterPro" id="IPR010977">
    <property type="entry name" value="Aromatic_deC"/>
</dbReference>
<dbReference type="PANTHER" id="PTHR11999:SF70">
    <property type="entry name" value="MIP05841P"/>
    <property type="match status" value="1"/>
</dbReference>
<evidence type="ECO:0000256" key="6">
    <source>
        <dbReference type="PIRSR" id="PIRSR602129-50"/>
    </source>
</evidence>
<dbReference type="GO" id="GO:0006520">
    <property type="term" value="P:amino acid metabolic process"/>
    <property type="evidence" value="ECO:0007669"/>
    <property type="project" value="InterPro"/>
</dbReference>
<dbReference type="GO" id="GO:0030170">
    <property type="term" value="F:pyridoxal phosphate binding"/>
    <property type="evidence" value="ECO:0007669"/>
    <property type="project" value="InterPro"/>
</dbReference>
<dbReference type="OrthoDB" id="9803665at2"/>
<dbReference type="Pfam" id="PF00282">
    <property type="entry name" value="Pyridoxal_deC"/>
    <property type="match status" value="1"/>
</dbReference>
<accession>A0A4Q7VP08</accession>
<keyword evidence="9" id="KW-1185">Reference proteome</keyword>
<sequence>MSDATPDEAESLDPQDWPAMRALAHRMVDDALDYLETVAERPVWQAVPPEVARRFDGPAPREPEGAQAAYQAFANDVLPYPTGNIHPRFWAWYMGNGTVLGALADFLAATMNSNLGGGNHAANLVEAQVIGWLKDMLGFPAGASGLLVSGGSMANLVGLTVARNTHAGADVRHQGVAAAPKPMSVYASVEVHSCNQKALELLGLGSQALRRVPVLADYTIDLAALKQMIDADRGAGLQPICVIGSAGTVNTGAIDDLDALADLCAREGLWFHVDGAIGAVAVLADNVRPQLRGIARADSVALDLHKWMHVPFEAGCVLVRDEPAHRNSFSLTPEYLEHGTRGLAGGKLWFSDYGVQLSRQFRALKVWMSIKEHGLDRFGRMIARNVEQAHYLGELIAARPAELELMAPIGLDIVCFRYNPGRLDDAALDAINRELLLQLQEQGIAAPSYTTLGGRYCLRVAVANHRSRRADFDALVEAVLRIGAELLGAAPAARAAS</sequence>
<dbReference type="InterPro" id="IPR002129">
    <property type="entry name" value="PyrdxlP-dep_de-COase"/>
</dbReference>
<evidence type="ECO:0000313" key="9">
    <source>
        <dbReference type="Proteomes" id="UP000293671"/>
    </source>
</evidence>
<dbReference type="Gene3D" id="3.40.640.10">
    <property type="entry name" value="Type I PLP-dependent aspartate aminotransferase-like (Major domain)"/>
    <property type="match status" value="1"/>
</dbReference>
<dbReference type="Proteomes" id="UP000293671">
    <property type="component" value="Unassembled WGS sequence"/>
</dbReference>
<dbReference type="GO" id="GO:0019752">
    <property type="term" value="P:carboxylic acid metabolic process"/>
    <property type="evidence" value="ECO:0007669"/>
    <property type="project" value="InterPro"/>
</dbReference>
<keyword evidence="5 7" id="KW-0456">Lyase</keyword>
<dbReference type="GO" id="GO:0016831">
    <property type="term" value="F:carboxy-lyase activity"/>
    <property type="evidence" value="ECO:0007669"/>
    <property type="project" value="UniProtKB-KW"/>
</dbReference>
<dbReference type="RefSeq" id="WP_130432175.1">
    <property type="nucleotide sequence ID" value="NZ_SHKP01000006.1"/>
</dbReference>
<dbReference type="PROSITE" id="PS00392">
    <property type="entry name" value="DDC_GAD_HDC_YDC"/>
    <property type="match status" value="1"/>
</dbReference>
<evidence type="ECO:0000256" key="4">
    <source>
        <dbReference type="ARBA" id="ARBA00022898"/>
    </source>
</evidence>
<dbReference type="SUPFAM" id="SSF53383">
    <property type="entry name" value="PLP-dependent transferases"/>
    <property type="match status" value="1"/>
</dbReference>
<evidence type="ECO:0000256" key="3">
    <source>
        <dbReference type="ARBA" id="ARBA00022793"/>
    </source>
</evidence>
<evidence type="ECO:0000313" key="8">
    <source>
        <dbReference type="EMBL" id="RZT97907.1"/>
    </source>
</evidence>
<keyword evidence="3" id="KW-0210">Decarboxylase</keyword>
<reference evidence="8 9" key="1">
    <citation type="submission" date="2019-02" db="EMBL/GenBank/DDBJ databases">
        <title>Genomic Encyclopedia of Type Strains, Phase IV (KMG-IV): sequencing the most valuable type-strain genomes for metagenomic binning, comparative biology and taxonomic classification.</title>
        <authorList>
            <person name="Goeker M."/>
        </authorList>
    </citation>
    <scope>NUCLEOTIDE SEQUENCE [LARGE SCALE GENOMIC DNA]</scope>
    <source>
        <strain evidence="8 9">DSM 19570</strain>
    </source>
</reference>
<comment type="similarity">
    <text evidence="2 7">Belongs to the group II decarboxylase family.</text>
</comment>
<gene>
    <name evidence="8" type="ORF">EV670_2307</name>
</gene>
<dbReference type="AlphaFoldDB" id="A0A4Q7VP08"/>
<protein>
    <submittedName>
        <fullName evidence="8">Glutamate/tyrosine decarboxylase-like PLP-dependent enzyme</fullName>
    </submittedName>
</protein>
<dbReference type="InterPro" id="IPR015422">
    <property type="entry name" value="PyrdxlP-dep_Trfase_small"/>
</dbReference>
<feature type="modified residue" description="N6-(pyridoxal phosphate)lysine" evidence="6">
    <location>
        <position position="306"/>
    </location>
</feature>
<organism evidence="8 9">
    <name type="scientific">Rivibacter subsaxonicus</name>
    <dbReference type="NCBI Taxonomy" id="457575"/>
    <lineage>
        <taxon>Bacteria</taxon>
        <taxon>Pseudomonadati</taxon>
        <taxon>Pseudomonadota</taxon>
        <taxon>Betaproteobacteria</taxon>
        <taxon>Burkholderiales</taxon>
        <taxon>Rivibacter</taxon>
    </lineage>
</organism>
<dbReference type="InterPro" id="IPR021115">
    <property type="entry name" value="Pyridoxal-P_BS"/>
</dbReference>
<proteinExistence type="inferred from homology"/>
<dbReference type="Gene3D" id="1.20.1340.10">
    <property type="entry name" value="dopa decarboxylase, N-terminal domain"/>
    <property type="match status" value="1"/>
</dbReference>
<evidence type="ECO:0000256" key="2">
    <source>
        <dbReference type="ARBA" id="ARBA00009533"/>
    </source>
</evidence>
<dbReference type="InterPro" id="IPR015424">
    <property type="entry name" value="PyrdxlP-dep_Trfase"/>
</dbReference>
<comment type="caution">
    <text evidence="8">The sequence shown here is derived from an EMBL/GenBank/DDBJ whole genome shotgun (WGS) entry which is preliminary data.</text>
</comment>
<evidence type="ECO:0000256" key="7">
    <source>
        <dbReference type="RuleBase" id="RU000382"/>
    </source>
</evidence>
<dbReference type="PRINTS" id="PR00800">
    <property type="entry name" value="YHDCRBOXLASE"/>
</dbReference>
<dbReference type="EMBL" id="SHKP01000006">
    <property type="protein sequence ID" value="RZT97907.1"/>
    <property type="molecule type" value="Genomic_DNA"/>
</dbReference>
<evidence type="ECO:0000256" key="1">
    <source>
        <dbReference type="ARBA" id="ARBA00001933"/>
    </source>
</evidence>
<keyword evidence="4 6" id="KW-0663">Pyridoxal phosphate</keyword>
<comment type="cofactor">
    <cofactor evidence="1 6 7">
        <name>pyridoxal 5'-phosphate</name>
        <dbReference type="ChEBI" id="CHEBI:597326"/>
    </cofactor>
</comment>
<dbReference type="InterPro" id="IPR015421">
    <property type="entry name" value="PyrdxlP-dep_Trfase_major"/>
</dbReference>
<evidence type="ECO:0000256" key="5">
    <source>
        <dbReference type="ARBA" id="ARBA00023239"/>
    </source>
</evidence>